<keyword evidence="4" id="KW-1185">Reference proteome</keyword>
<dbReference type="InterPro" id="IPR050237">
    <property type="entry name" value="ATP-dep_AMP-bd_enzyme"/>
</dbReference>
<reference evidence="3 4" key="1">
    <citation type="submission" date="2016-10" db="EMBL/GenBank/DDBJ databases">
        <authorList>
            <person name="Varghese N."/>
            <person name="Submissions S."/>
        </authorList>
    </citation>
    <scope>NUCLEOTIDE SEQUENCE [LARGE SCALE GENOMIC DNA]</scope>
    <source>
        <strain evidence="3 4">DSM 18839</strain>
    </source>
</reference>
<dbReference type="GO" id="GO:0016877">
    <property type="term" value="F:ligase activity, forming carbon-sulfur bonds"/>
    <property type="evidence" value="ECO:0007669"/>
    <property type="project" value="UniProtKB-ARBA"/>
</dbReference>
<organism evidence="3 4">
    <name type="scientific">Thalassobaculum litoreum DSM 18839</name>
    <dbReference type="NCBI Taxonomy" id="1123362"/>
    <lineage>
        <taxon>Bacteria</taxon>
        <taxon>Pseudomonadati</taxon>
        <taxon>Pseudomonadota</taxon>
        <taxon>Alphaproteobacteria</taxon>
        <taxon>Rhodospirillales</taxon>
        <taxon>Thalassobaculaceae</taxon>
        <taxon>Thalassobaculum</taxon>
    </lineage>
</organism>
<dbReference type="SUPFAM" id="SSF56801">
    <property type="entry name" value="Acetyl-CoA synthetase-like"/>
    <property type="match status" value="1"/>
</dbReference>
<dbReference type="Pfam" id="PF13193">
    <property type="entry name" value="AMP-binding_C"/>
    <property type="match status" value="1"/>
</dbReference>
<proteinExistence type="predicted"/>
<dbReference type="PANTHER" id="PTHR43767:SF12">
    <property type="entry name" value="AMP-DEPENDENT SYNTHETASE AND LIGASE"/>
    <property type="match status" value="1"/>
</dbReference>
<dbReference type="Gene3D" id="3.40.50.12780">
    <property type="entry name" value="N-terminal domain of ligase-like"/>
    <property type="match status" value="1"/>
</dbReference>
<feature type="domain" description="AMP-binding enzyme C-terminal" evidence="2">
    <location>
        <begin position="429"/>
        <end position="504"/>
    </location>
</feature>
<dbReference type="Gene3D" id="3.30.300.30">
    <property type="match status" value="1"/>
</dbReference>
<dbReference type="PROSITE" id="PS00455">
    <property type="entry name" value="AMP_BINDING"/>
    <property type="match status" value="1"/>
</dbReference>
<sequence>MVNLAHALEASAALYPDRVAVVCGDRRIAYRDLDRAANRLAAGLAERGIGPGSIVALACPNVPAFPTAYFAILKTGATVLPVSLLLKADEIAYMLGHSGAAAFLCHVGSETAPIGREGLAAVARVESCALFAWIAAEDGTRPDDGHPSLDDLRTEVDAFDTVNRRADDTAVVVYTSGTTGRPKGAELTHSNLLIHALMIRNNGTWSSDEVLLVALPLFHIFGQICQMAAGLSGGATLVLVPKFDAATVLRLMESEGVTRFSGVPTMYWAMLNHAEKAGIGAEAFASVRGVTSGGASMPVDIMRRFDARFGTEIREGYGLSETSPAATTHAPGMPRKPGSVGTPLWGVQVRIVDDNGVELPPGERGEVVVRGHCVMKGYLNDPDATADAFRDGWFHTGDIGLLDADGYLFIVDRKKEMIIRNGMNVYPREVEEILIAHPEISLVAVIGVPHDEHGQEVKAVAVRAPGSTIRESSLIAWAREQMGAHKYPRIVEFRDALPMNATGKILKRELS</sequence>
<name>A0A8G2ETX5_9PROT</name>
<evidence type="ECO:0000313" key="4">
    <source>
        <dbReference type="Proteomes" id="UP000198615"/>
    </source>
</evidence>
<gene>
    <name evidence="3" type="ORF">SAMN05660686_00108</name>
</gene>
<evidence type="ECO:0000259" key="2">
    <source>
        <dbReference type="Pfam" id="PF13193"/>
    </source>
</evidence>
<dbReference type="CDD" id="cd05936">
    <property type="entry name" value="FC-FACS_FadD_like"/>
    <property type="match status" value="1"/>
</dbReference>
<dbReference type="AlphaFoldDB" id="A0A8G2ETX5"/>
<evidence type="ECO:0000313" key="3">
    <source>
        <dbReference type="EMBL" id="SDF06595.1"/>
    </source>
</evidence>
<dbReference type="OrthoDB" id="9803968at2"/>
<dbReference type="Proteomes" id="UP000198615">
    <property type="component" value="Unassembled WGS sequence"/>
</dbReference>
<protein>
    <submittedName>
        <fullName evidence="3">Long-chain acyl-CoA synthetase</fullName>
    </submittedName>
</protein>
<feature type="domain" description="AMP-dependent synthetase/ligase" evidence="1">
    <location>
        <begin position="8"/>
        <end position="379"/>
    </location>
</feature>
<dbReference type="InterPro" id="IPR020845">
    <property type="entry name" value="AMP-binding_CS"/>
</dbReference>
<evidence type="ECO:0000259" key="1">
    <source>
        <dbReference type="Pfam" id="PF00501"/>
    </source>
</evidence>
<comment type="caution">
    <text evidence="3">The sequence shown here is derived from an EMBL/GenBank/DDBJ whole genome shotgun (WGS) entry which is preliminary data.</text>
</comment>
<dbReference type="Pfam" id="PF00501">
    <property type="entry name" value="AMP-binding"/>
    <property type="match status" value="1"/>
</dbReference>
<dbReference type="InterPro" id="IPR045851">
    <property type="entry name" value="AMP-bd_C_sf"/>
</dbReference>
<dbReference type="InterPro" id="IPR025110">
    <property type="entry name" value="AMP-bd_C"/>
</dbReference>
<dbReference type="EMBL" id="FNBW01000001">
    <property type="protein sequence ID" value="SDF06595.1"/>
    <property type="molecule type" value="Genomic_DNA"/>
</dbReference>
<dbReference type="RefSeq" id="WP_093147407.1">
    <property type="nucleotide sequence ID" value="NZ_FNBW01000001.1"/>
</dbReference>
<dbReference type="InterPro" id="IPR042099">
    <property type="entry name" value="ANL_N_sf"/>
</dbReference>
<dbReference type="PANTHER" id="PTHR43767">
    <property type="entry name" value="LONG-CHAIN-FATTY-ACID--COA LIGASE"/>
    <property type="match status" value="1"/>
</dbReference>
<accession>A0A8G2ETX5</accession>
<dbReference type="InterPro" id="IPR000873">
    <property type="entry name" value="AMP-dep_synth/lig_dom"/>
</dbReference>